<keyword evidence="8" id="KW-1185">Reference proteome</keyword>
<evidence type="ECO:0000313" key="7">
    <source>
        <dbReference type="EMBL" id="SMG56863.1"/>
    </source>
</evidence>
<dbReference type="EMBL" id="FXAZ01000007">
    <property type="protein sequence ID" value="SMG56863.1"/>
    <property type="molecule type" value="Genomic_DNA"/>
</dbReference>
<gene>
    <name evidence="7" type="ORF">SAMN06295960_4287</name>
</gene>
<comment type="similarity">
    <text evidence="2">Belongs to the NADH dehydrogenase family.</text>
</comment>
<organism evidence="7 8">
    <name type="scientific">Paenibacillus aquistagni</name>
    <dbReference type="NCBI Taxonomy" id="1852522"/>
    <lineage>
        <taxon>Bacteria</taxon>
        <taxon>Bacillati</taxon>
        <taxon>Bacillota</taxon>
        <taxon>Bacilli</taxon>
        <taxon>Bacillales</taxon>
        <taxon>Paenibacillaceae</taxon>
        <taxon>Paenibacillus</taxon>
    </lineage>
</organism>
<dbReference type="Gene3D" id="3.50.50.100">
    <property type="match status" value="1"/>
</dbReference>
<dbReference type="AlphaFoldDB" id="A0A1X7LU70"/>
<reference evidence="7 8" key="1">
    <citation type="submission" date="2017-04" db="EMBL/GenBank/DDBJ databases">
        <authorList>
            <person name="Afonso C.L."/>
            <person name="Miller P.J."/>
            <person name="Scott M.A."/>
            <person name="Spackman E."/>
            <person name="Goraichik I."/>
            <person name="Dimitrov K.M."/>
            <person name="Suarez D.L."/>
            <person name="Swayne D.E."/>
        </authorList>
    </citation>
    <scope>NUCLEOTIDE SEQUENCE [LARGE SCALE GENOMIC DNA]</scope>
    <source>
        <strain evidence="7 8">11</strain>
    </source>
</reference>
<dbReference type="PRINTS" id="PR00368">
    <property type="entry name" value="FADPNR"/>
</dbReference>
<protein>
    <submittedName>
        <fullName evidence="7">NADH dehydrogenase</fullName>
    </submittedName>
</protein>
<proteinExistence type="inferred from homology"/>
<dbReference type="OrthoDB" id="9784880at2"/>
<feature type="domain" description="FAD/NAD(P)-binding" evidence="6">
    <location>
        <begin position="3"/>
        <end position="290"/>
    </location>
</feature>
<evidence type="ECO:0000256" key="1">
    <source>
        <dbReference type="ARBA" id="ARBA00001974"/>
    </source>
</evidence>
<dbReference type="Pfam" id="PF07992">
    <property type="entry name" value="Pyr_redox_2"/>
    <property type="match status" value="1"/>
</dbReference>
<evidence type="ECO:0000256" key="2">
    <source>
        <dbReference type="ARBA" id="ARBA00005272"/>
    </source>
</evidence>
<comment type="cofactor">
    <cofactor evidence="1">
        <name>FAD</name>
        <dbReference type="ChEBI" id="CHEBI:57692"/>
    </cofactor>
</comment>
<evidence type="ECO:0000256" key="3">
    <source>
        <dbReference type="ARBA" id="ARBA00022630"/>
    </source>
</evidence>
<keyword evidence="4" id="KW-0274">FAD</keyword>
<dbReference type="GO" id="GO:0019646">
    <property type="term" value="P:aerobic electron transport chain"/>
    <property type="evidence" value="ECO:0007669"/>
    <property type="project" value="TreeGrafter"/>
</dbReference>
<accession>A0A1X7LU70</accession>
<name>A0A1X7LU70_9BACL</name>
<dbReference type="Proteomes" id="UP000193834">
    <property type="component" value="Unassembled WGS sequence"/>
</dbReference>
<keyword evidence="3" id="KW-0285">Flavoprotein</keyword>
<evidence type="ECO:0000259" key="6">
    <source>
        <dbReference type="Pfam" id="PF07992"/>
    </source>
</evidence>
<dbReference type="InterPro" id="IPR023753">
    <property type="entry name" value="FAD/NAD-binding_dom"/>
</dbReference>
<dbReference type="GO" id="GO:0003955">
    <property type="term" value="F:NAD(P)H dehydrogenase (quinone) activity"/>
    <property type="evidence" value="ECO:0007669"/>
    <property type="project" value="TreeGrafter"/>
</dbReference>
<dbReference type="InterPro" id="IPR051169">
    <property type="entry name" value="NADH-Q_oxidoreductase"/>
</dbReference>
<dbReference type="PANTHER" id="PTHR42913">
    <property type="entry name" value="APOPTOSIS-INDUCING FACTOR 1"/>
    <property type="match status" value="1"/>
</dbReference>
<dbReference type="PRINTS" id="PR00411">
    <property type="entry name" value="PNDRDTASEI"/>
</dbReference>
<evidence type="ECO:0000256" key="5">
    <source>
        <dbReference type="ARBA" id="ARBA00023002"/>
    </source>
</evidence>
<dbReference type="STRING" id="1852522.SAMN06295960_4287"/>
<keyword evidence="5" id="KW-0560">Oxidoreductase</keyword>
<evidence type="ECO:0000313" key="8">
    <source>
        <dbReference type="Proteomes" id="UP000193834"/>
    </source>
</evidence>
<dbReference type="InterPro" id="IPR036188">
    <property type="entry name" value="FAD/NAD-bd_sf"/>
</dbReference>
<sequence length="359" mass="39593">MKRFVVCGGGYGGLAIINRLLEGGLPSDVEITLIDRMPYQGLKTEYYALLAGTVAETEIRVAFPNDPRVIIRYGDITSIDLEQQLVHLDHEEYPVIPYDQLVIGLGCTDRYHGIPGAETFGNSIQSLAETRRTYQLVNDIKPYGQVSIIGGGLSGVEAAAELRESRPDLNIRLCDRGPRILSPFPEKLSTFVSSWFHEHDVELRSHINVVKLEQGVIYNKREDDYEEMDSEVTVWTAGIQPVEVVQNLQVEKDPQGRVKINVYHQIPAHPNVFMVGDCASLPLSPSAQAAGVQGEQIADVALALWKGETPTLGRIKLKGTLGSLGKKSGFAMLGKHPLVGYVPRVIKSGVLWMSKHHFG</sequence>
<dbReference type="PANTHER" id="PTHR42913:SF3">
    <property type="entry name" value="64 KDA MITOCHONDRIAL NADH DEHYDROGENASE (EUROFUNG)"/>
    <property type="match status" value="1"/>
</dbReference>
<dbReference type="RefSeq" id="WP_085497834.1">
    <property type="nucleotide sequence ID" value="NZ_FXAZ01000007.1"/>
</dbReference>
<evidence type="ECO:0000256" key="4">
    <source>
        <dbReference type="ARBA" id="ARBA00022827"/>
    </source>
</evidence>
<dbReference type="SUPFAM" id="SSF51905">
    <property type="entry name" value="FAD/NAD(P)-binding domain"/>
    <property type="match status" value="1"/>
</dbReference>